<comment type="function">
    <text evidence="1 10">One of two assembly initiator proteins, it binds directly to the 5'-end of the 23S rRNA, where it nucleates assembly of the 50S subunit.</text>
</comment>
<dbReference type="GO" id="GO:0006412">
    <property type="term" value="P:translation"/>
    <property type="evidence" value="ECO:0007669"/>
    <property type="project" value="UniProtKB-UniRule"/>
</dbReference>
<accession>A0A1H3QYQ2</accession>
<evidence type="ECO:0000256" key="4">
    <source>
        <dbReference type="ARBA" id="ARBA00022730"/>
    </source>
</evidence>
<sequence length="103" mass="11479">MKVKKGDTVILVSGKDKGKTGKILEVFPKKDRVIVEGINMVKKHKKPTQKVQQGGIVNQEAPVHVSNVMYYDKKTGQGTKIGYKVLDTKEKVRVSRKTGEVID</sequence>
<dbReference type="Gene3D" id="2.30.30.30">
    <property type="match status" value="1"/>
</dbReference>
<evidence type="ECO:0000256" key="5">
    <source>
        <dbReference type="ARBA" id="ARBA00022884"/>
    </source>
</evidence>
<dbReference type="InterPro" id="IPR057264">
    <property type="entry name" value="Ribosomal_uL24_C"/>
</dbReference>
<dbReference type="InterPro" id="IPR041988">
    <property type="entry name" value="Ribosomal_uL24_KOW"/>
</dbReference>
<dbReference type="Pfam" id="PF17136">
    <property type="entry name" value="ribosomal_L24"/>
    <property type="match status" value="1"/>
</dbReference>
<keyword evidence="7 10" id="KW-0687">Ribonucleoprotein</keyword>
<evidence type="ECO:0000256" key="6">
    <source>
        <dbReference type="ARBA" id="ARBA00022980"/>
    </source>
</evidence>
<dbReference type="InterPro" id="IPR003256">
    <property type="entry name" value="Ribosomal_uL24"/>
</dbReference>
<dbReference type="OrthoDB" id="9807419at2"/>
<proteinExistence type="inferred from homology"/>
<evidence type="ECO:0000259" key="11">
    <source>
        <dbReference type="SMART" id="SM00739"/>
    </source>
</evidence>
<dbReference type="PANTHER" id="PTHR12903">
    <property type="entry name" value="MITOCHONDRIAL RIBOSOMAL PROTEIN L24"/>
    <property type="match status" value="1"/>
</dbReference>
<dbReference type="SMART" id="SM00739">
    <property type="entry name" value="KOW"/>
    <property type="match status" value="1"/>
</dbReference>
<dbReference type="InterPro" id="IPR008991">
    <property type="entry name" value="Translation_prot_SH3-like_sf"/>
</dbReference>
<evidence type="ECO:0000256" key="2">
    <source>
        <dbReference type="ARBA" id="ARBA00010618"/>
    </source>
</evidence>
<organism evidence="12 13">
    <name type="scientific">Tindallia californiensis</name>
    <dbReference type="NCBI Taxonomy" id="159292"/>
    <lineage>
        <taxon>Bacteria</taxon>
        <taxon>Bacillati</taxon>
        <taxon>Bacillota</taxon>
        <taxon>Clostridia</taxon>
        <taxon>Peptostreptococcales</taxon>
        <taxon>Tindalliaceae</taxon>
        <taxon>Tindallia</taxon>
    </lineage>
</organism>
<comment type="function">
    <text evidence="9 10">One of the proteins that surrounds the polypeptide exit tunnel on the outside of the subunit.</text>
</comment>
<comment type="subunit">
    <text evidence="3 10">Part of the 50S ribosomal subunit.</text>
</comment>
<dbReference type="GO" id="GO:0003735">
    <property type="term" value="F:structural constituent of ribosome"/>
    <property type="evidence" value="ECO:0007669"/>
    <property type="project" value="InterPro"/>
</dbReference>
<keyword evidence="4 10" id="KW-0699">rRNA-binding</keyword>
<feature type="domain" description="KOW" evidence="11">
    <location>
        <begin position="2"/>
        <end position="29"/>
    </location>
</feature>
<evidence type="ECO:0000256" key="1">
    <source>
        <dbReference type="ARBA" id="ARBA00004072"/>
    </source>
</evidence>
<dbReference type="GO" id="GO:0019843">
    <property type="term" value="F:rRNA binding"/>
    <property type="evidence" value="ECO:0007669"/>
    <property type="project" value="UniProtKB-UniRule"/>
</dbReference>
<dbReference type="InterPro" id="IPR014722">
    <property type="entry name" value="Rib_uL2_dom2"/>
</dbReference>
<keyword evidence="13" id="KW-1185">Reference proteome</keyword>
<evidence type="ECO:0000256" key="10">
    <source>
        <dbReference type="HAMAP-Rule" id="MF_01326"/>
    </source>
</evidence>
<dbReference type="GO" id="GO:1990904">
    <property type="term" value="C:ribonucleoprotein complex"/>
    <property type="evidence" value="ECO:0007669"/>
    <property type="project" value="UniProtKB-KW"/>
</dbReference>
<dbReference type="SUPFAM" id="SSF50104">
    <property type="entry name" value="Translation proteins SH3-like domain"/>
    <property type="match status" value="1"/>
</dbReference>
<dbReference type="EMBL" id="FNPV01000011">
    <property type="protein sequence ID" value="SDZ18098.1"/>
    <property type="molecule type" value="Genomic_DNA"/>
</dbReference>
<dbReference type="Pfam" id="PF00467">
    <property type="entry name" value="KOW"/>
    <property type="match status" value="1"/>
</dbReference>
<dbReference type="RefSeq" id="WP_093315262.1">
    <property type="nucleotide sequence ID" value="NZ_FNPV01000011.1"/>
</dbReference>
<reference evidence="12 13" key="1">
    <citation type="submission" date="2016-10" db="EMBL/GenBank/DDBJ databases">
        <authorList>
            <person name="de Groot N.N."/>
        </authorList>
    </citation>
    <scope>NUCLEOTIDE SEQUENCE [LARGE SCALE GENOMIC DNA]</scope>
    <source>
        <strain evidence="12 13">APO</strain>
    </source>
</reference>
<dbReference type="InterPro" id="IPR005824">
    <property type="entry name" value="KOW"/>
</dbReference>
<keyword evidence="6 10" id="KW-0689">Ribosomal protein</keyword>
<protein>
    <recommendedName>
        <fullName evidence="8 10">Large ribosomal subunit protein uL24</fullName>
    </recommendedName>
</protein>
<evidence type="ECO:0000256" key="8">
    <source>
        <dbReference type="ARBA" id="ARBA00035206"/>
    </source>
</evidence>
<dbReference type="NCBIfam" id="TIGR01079">
    <property type="entry name" value="rplX_bact"/>
    <property type="match status" value="1"/>
</dbReference>
<dbReference type="GO" id="GO:0005840">
    <property type="term" value="C:ribosome"/>
    <property type="evidence" value="ECO:0007669"/>
    <property type="project" value="UniProtKB-KW"/>
</dbReference>
<evidence type="ECO:0000256" key="9">
    <source>
        <dbReference type="ARBA" id="ARBA00058688"/>
    </source>
</evidence>
<gene>
    <name evidence="10" type="primary">rplX</name>
    <name evidence="12" type="ORF">SAMN05192546_11114</name>
</gene>
<dbReference type="FunFam" id="2.30.30.30:FF:000004">
    <property type="entry name" value="50S ribosomal protein L24"/>
    <property type="match status" value="1"/>
</dbReference>
<dbReference type="STRING" id="159292.SAMN05192546_11114"/>
<dbReference type="CDD" id="cd06089">
    <property type="entry name" value="KOW_RPL26"/>
    <property type="match status" value="1"/>
</dbReference>
<evidence type="ECO:0000313" key="12">
    <source>
        <dbReference type="EMBL" id="SDZ18098.1"/>
    </source>
</evidence>
<dbReference type="HAMAP" id="MF_01326_B">
    <property type="entry name" value="Ribosomal_uL24_B"/>
    <property type="match status" value="1"/>
</dbReference>
<name>A0A1H3QYQ2_9FIRM</name>
<evidence type="ECO:0000313" key="13">
    <source>
        <dbReference type="Proteomes" id="UP000199230"/>
    </source>
</evidence>
<evidence type="ECO:0000256" key="3">
    <source>
        <dbReference type="ARBA" id="ARBA00011838"/>
    </source>
</evidence>
<comment type="similarity">
    <text evidence="2 10">Belongs to the universal ribosomal protein uL24 family.</text>
</comment>
<keyword evidence="5 10" id="KW-0694">RNA-binding</keyword>
<dbReference type="Proteomes" id="UP000199230">
    <property type="component" value="Unassembled WGS sequence"/>
</dbReference>
<evidence type="ECO:0000256" key="7">
    <source>
        <dbReference type="ARBA" id="ARBA00023274"/>
    </source>
</evidence>
<dbReference type="AlphaFoldDB" id="A0A1H3QYQ2"/>